<dbReference type="OMA" id="CDSAAWI"/>
<feature type="compositionally biased region" description="Low complexity" evidence="1">
    <location>
        <begin position="107"/>
        <end position="141"/>
    </location>
</feature>
<feature type="transmembrane region" description="Helical" evidence="2">
    <location>
        <begin position="62"/>
        <end position="85"/>
    </location>
</feature>
<dbReference type="OrthoDB" id="5424430at2759"/>
<proteinExistence type="predicted"/>
<feature type="region of interest" description="Disordered" evidence="1">
    <location>
        <begin position="1"/>
        <end position="27"/>
    </location>
</feature>
<keyword evidence="2" id="KW-0812">Transmembrane</keyword>
<dbReference type="KEGG" id="ela:UCREL1_3882"/>
<dbReference type="eggNOG" id="ENOG502SU9K">
    <property type="taxonomic scope" value="Eukaryota"/>
</dbReference>
<evidence type="ECO:0000313" key="3">
    <source>
        <dbReference type="EMBL" id="EMR69092.1"/>
    </source>
</evidence>
<sequence length="276" mass="28968">MASTVGYSDLEVAGERQQPDLEVVPGSAQPYQPIQYDKVVVDYNTVAEPAPKRIWGLAPKTFWLLAAGVLIVIGAAIGGGIGGALSKNDSADGTNVDADEQQDDSRSSSTSSPATTSSDISSSASITPTPSSSSSTSIQITTTEVVGPKQTLLRDCPSSNDTIYNAIGSVQLQFRKLCGNSYVDFGDSLVNAGAGSLDDCIDMCATYNIKNRDEIESGGGDYCGTVCWRNTFDTDWPGQCFGGALAGNATDGGFRVTKDPEVVCDSGAWINPWFLE</sequence>
<gene>
    <name evidence="3" type="ORF">UCREL1_3882</name>
</gene>
<evidence type="ECO:0000313" key="4">
    <source>
        <dbReference type="Proteomes" id="UP000012174"/>
    </source>
</evidence>
<protein>
    <submittedName>
        <fullName evidence="3">Uncharacterized protein</fullName>
    </submittedName>
</protein>
<keyword evidence="4" id="KW-1185">Reference proteome</keyword>
<keyword evidence="2" id="KW-0472">Membrane</keyword>
<keyword evidence="2" id="KW-1133">Transmembrane helix</keyword>
<accession>M7SXT7</accession>
<dbReference type="Proteomes" id="UP000012174">
    <property type="component" value="Unassembled WGS sequence"/>
</dbReference>
<evidence type="ECO:0000256" key="1">
    <source>
        <dbReference type="SAM" id="MobiDB-lite"/>
    </source>
</evidence>
<name>M7SXT7_EUTLA</name>
<dbReference type="STRING" id="1287681.M7SXT7"/>
<evidence type="ECO:0000256" key="2">
    <source>
        <dbReference type="SAM" id="Phobius"/>
    </source>
</evidence>
<dbReference type="HOGENOM" id="CLU_070390_0_0_1"/>
<dbReference type="AlphaFoldDB" id="M7SXT7"/>
<reference evidence="4" key="1">
    <citation type="journal article" date="2013" name="Genome Announc.">
        <title>Draft genome sequence of the grapevine dieback fungus Eutypa lata UCR-EL1.</title>
        <authorList>
            <person name="Blanco-Ulate B."/>
            <person name="Rolshausen P.E."/>
            <person name="Cantu D."/>
        </authorList>
    </citation>
    <scope>NUCLEOTIDE SEQUENCE [LARGE SCALE GENOMIC DNA]</scope>
    <source>
        <strain evidence="4">UCR-EL1</strain>
    </source>
</reference>
<feature type="region of interest" description="Disordered" evidence="1">
    <location>
        <begin position="89"/>
        <end position="141"/>
    </location>
</feature>
<dbReference type="EMBL" id="KB706134">
    <property type="protein sequence ID" value="EMR69092.1"/>
    <property type="molecule type" value="Genomic_DNA"/>
</dbReference>
<organism evidence="3 4">
    <name type="scientific">Eutypa lata (strain UCR-EL1)</name>
    <name type="common">Grapevine dieback disease fungus</name>
    <name type="synonym">Eutypa armeniacae</name>
    <dbReference type="NCBI Taxonomy" id="1287681"/>
    <lineage>
        <taxon>Eukaryota</taxon>
        <taxon>Fungi</taxon>
        <taxon>Dikarya</taxon>
        <taxon>Ascomycota</taxon>
        <taxon>Pezizomycotina</taxon>
        <taxon>Sordariomycetes</taxon>
        <taxon>Xylariomycetidae</taxon>
        <taxon>Xylariales</taxon>
        <taxon>Diatrypaceae</taxon>
        <taxon>Eutypa</taxon>
    </lineage>
</organism>